<evidence type="ECO:0000313" key="2">
    <source>
        <dbReference type="Proteomes" id="UP000245133"/>
    </source>
</evidence>
<protein>
    <recommendedName>
        <fullName evidence="3">Late embryogenesis abundant protein</fullName>
    </recommendedName>
</protein>
<dbReference type="RefSeq" id="WP_108977522.1">
    <property type="nucleotide sequence ID" value="NZ_BFBB01000008.1"/>
</dbReference>
<organism evidence="1 2">
    <name type="scientific">Leptospira ryugenii</name>
    <dbReference type="NCBI Taxonomy" id="1917863"/>
    <lineage>
        <taxon>Bacteria</taxon>
        <taxon>Pseudomonadati</taxon>
        <taxon>Spirochaetota</taxon>
        <taxon>Spirochaetia</taxon>
        <taxon>Leptospirales</taxon>
        <taxon>Leptospiraceae</taxon>
        <taxon>Leptospira</taxon>
    </lineage>
</organism>
<dbReference type="OrthoDB" id="343701at2"/>
<accession>A0A2P2E2R4</accession>
<reference evidence="1 2" key="1">
    <citation type="submission" date="2018-02" db="EMBL/GenBank/DDBJ databases">
        <title>Novel Leptospira species isolated from soil and water in Japan.</title>
        <authorList>
            <person name="Nakao R."/>
            <person name="Masuzawa T."/>
        </authorList>
    </citation>
    <scope>NUCLEOTIDE SEQUENCE [LARGE SCALE GENOMIC DNA]</scope>
    <source>
        <strain evidence="1 2">YH101</strain>
    </source>
</reference>
<dbReference type="EMBL" id="BFBB01000008">
    <property type="protein sequence ID" value="GBF51160.1"/>
    <property type="molecule type" value="Genomic_DNA"/>
</dbReference>
<dbReference type="PROSITE" id="PS51257">
    <property type="entry name" value="PROKAR_LIPOPROTEIN"/>
    <property type="match status" value="1"/>
</dbReference>
<keyword evidence="2" id="KW-1185">Reference proteome</keyword>
<gene>
    <name evidence="1" type="ORF">LPTSP4_26920</name>
</gene>
<evidence type="ECO:0008006" key="3">
    <source>
        <dbReference type="Google" id="ProtNLM"/>
    </source>
</evidence>
<dbReference type="Proteomes" id="UP000245133">
    <property type="component" value="Unassembled WGS sequence"/>
</dbReference>
<evidence type="ECO:0000313" key="1">
    <source>
        <dbReference type="EMBL" id="GBF51160.1"/>
    </source>
</evidence>
<dbReference type="Gene3D" id="2.60.40.1820">
    <property type="match status" value="1"/>
</dbReference>
<sequence length="181" mass="20395">MLPNKYSFFLKTLCLLLVGSLLASCFWTHKKNLENLKRCKFIIKQIFLKTEQGGGLIPKITLIPIVSIENPNEEDVEIYKFQLKSSLLTKKEGEISLGNIINEENRIVPKFSNLEIPLIIRSENNNGFEADLMSVVFALMSASLRGEKAEVKIQGTISIHSPIGSIEYPISETQTIDLLKK</sequence>
<proteinExistence type="predicted"/>
<dbReference type="AlphaFoldDB" id="A0A2P2E2R4"/>
<name>A0A2P2E2R4_9LEPT</name>
<comment type="caution">
    <text evidence="1">The sequence shown here is derived from an EMBL/GenBank/DDBJ whole genome shotgun (WGS) entry which is preliminary data.</text>
</comment>